<dbReference type="SMART" id="SM00487">
    <property type="entry name" value="DEXDc"/>
    <property type="match status" value="1"/>
</dbReference>
<organism evidence="7 8">
    <name type="scientific">Apolygus lucorum</name>
    <name type="common">Small green plant bug</name>
    <name type="synonym">Lygocoris lucorum</name>
    <dbReference type="NCBI Taxonomy" id="248454"/>
    <lineage>
        <taxon>Eukaryota</taxon>
        <taxon>Metazoa</taxon>
        <taxon>Ecdysozoa</taxon>
        <taxon>Arthropoda</taxon>
        <taxon>Hexapoda</taxon>
        <taxon>Insecta</taxon>
        <taxon>Pterygota</taxon>
        <taxon>Neoptera</taxon>
        <taxon>Paraneoptera</taxon>
        <taxon>Hemiptera</taxon>
        <taxon>Heteroptera</taxon>
        <taxon>Panheteroptera</taxon>
        <taxon>Cimicomorpha</taxon>
        <taxon>Miridae</taxon>
        <taxon>Mirini</taxon>
        <taxon>Apolygus</taxon>
    </lineage>
</organism>
<keyword evidence="2 4" id="KW-0378">Hydrolase</keyword>
<evidence type="ECO:0000256" key="3">
    <source>
        <dbReference type="ARBA" id="ARBA00022840"/>
    </source>
</evidence>
<reference evidence="7" key="1">
    <citation type="journal article" date="2021" name="Mol. Ecol. Resour.">
        <title>Apolygus lucorum genome provides insights into omnivorousness and mesophyll feeding.</title>
        <authorList>
            <person name="Liu Y."/>
            <person name="Liu H."/>
            <person name="Wang H."/>
            <person name="Huang T."/>
            <person name="Liu B."/>
            <person name="Yang B."/>
            <person name="Yin L."/>
            <person name="Li B."/>
            <person name="Zhang Y."/>
            <person name="Zhang S."/>
            <person name="Jiang F."/>
            <person name="Zhang X."/>
            <person name="Ren Y."/>
            <person name="Wang B."/>
            <person name="Wang S."/>
            <person name="Lu Y."/>
            <person name="Wu K."/>
            <person name="Fan W."/>
            <person name="Wang G."/>
        </authorList>
    </citation>
    <scope>NUCLEOTIDE SEQUENCE</scope>
    <source>
        <strain evidence="7">12Hb</strain>
    </source>
</reference>
<dbReference type="Pfam" id="PF00270">
    <property type="entry name" value="DEAD"/>
    <property type="match status" value="1"/>
</dbReference>
<dbReference type="GO" id="GO:0003724">
    <property type="term" value="F:RNA helicase activity"/>
    <property type="evidence" value="ECO:0007669"/>
    <property type="project" value="UniProtKB-EC"/>
</dbReference>
<dbReference type="GO" id="GO:0005524">
    <property type="term" value="F:ATP binding"/>
    <property type="evidence" value="ECO:0007669"/>
    <property type="project" value="UniProtKB-UniRule"/>
</dbReference>
<feature type="region of interest" description="Disordered" evidence="5">
    <location>
        <begin position="186"/>
        <end position="205"/>
    </location>
</feature>
<dbReference type="EMBL" id="WIXP02000017">
    <property type="protein sequence ID" value="KAF6197803.1"/>
    <property type="molecule type" value="Genomic_DNA"/>
</dbReference>
<accession>A0A8S9WLY0</accession>
<feature type="region of interest" description="Disordered" evidence="5">
    <location>
        <begin position="285"/>
        <end position="304"/>
    </location>
</feature>
<comment type="domain">
    <text evidence="4">The Q motif is unique to and characteristic of the DEAD box family of RNA helicases and controls ATP binding and hydrolysis.</text>
</comment>
<comment type="similarity">
    <text evidence="4">Belongs to the DEAD box helicase family.</text>
</comment>
<dbReference type="InterPro" id="IPR014001">
    <property type="entry name" value="Helicase_ATP-bd"/>
</dbReference>
<dbReference type="PROSITE" id="PS51192">
    <property type="entry name" value="HELICASE_ATP_BIND_1"/>
    <property type="match status" value="1"/>
</dbReference>
<evidence type="ECO:0000256" key="4">
    <source>
        <dbReference type="RuleBase" id="RU365068"/>
    </source>
</evidence>
<dbReference type="GO" id="GO:0003723">
    <property type="term" value="F:RNA binding"/>
    <property type="evidence" value="ECO:0007669"/>
    <property type="project" value="UniProtKB-UniRule"/>
</dbReference>
<keyword evidence="3 4" id="KW-0067">ATP-binding</keyword>
<dbReference type="GO" id="GO:0016787">
    <property type="term" value="F:hydrolase activity"/>
    <property type="evidence" value="ECO:0007669"/>
    <property type="project" value="UniProtKB-KW"/>
</dbReference>
<evidence type="ECO:0000256" key="1">
    <source>
        <dbReference type="ARBA" id="ARBA00022741"/>
    </source>
</evidence>
<feature type="compositionally biased region" description="Basic residues" evidence="5">
    <location>
        <begin position="142"/>
        <end position="153"/>
    </location>
</feature>
<evidence type="ECO:0000256" key="5">
    <source>
        <dbReference type="SAM" id="MobiDB-lite"/>
    </source>
</evidence>
<dbReference type="OrthoDB" id="4310724at2759"/>
<keyword evidence="4" id="KW-0347">Helicase</keyword>
<keyword evidence="4" id="KW-0694">RNA-binding</keyword>
<evidence type="ECO:0000313" key="8">
    <source>
        <dbReference type="Proteomes" id="UP000466442"/>
    </source>
</evidence>
<proteinExistence type="inferred from homology"/>
<comment type="caution">
    <text evidence="7">The sequence shown here is derived from an EMBL/GenBank/DDBJ whole genome shotgun (WGS) entry which is preliminary data.</text>
</comment>
<feature type="region of interest" description="Disordered" evidence="5">
    <location>
        <begin position="53"/>
        <end position="75"/>
    </location>
</feature>
<dbReference type="InterPro" id="IPR027417">
    <property type="entry name" value="P-loop_NTPase"/>
</dbReference>
<protein>
    <recommendedName>
        <fullName evidence="4">ATP-dependent RNA helicase</fullName>
        <ecNumber evidence="4">3.6.4.13</ecNumber>
    </recommendedName>
</protein>
<dbReference type="Proteomes" id="UP000466442">
    <property type="component" value="Unassembled WGS sequence"/>
</dbReference>
<keyword evidence="8" id="KW-1185">Reference proteome</keyword>
<feature type="compositionally biased region" description="Basic and acidic residues" evidence="5">
    <location>
        <begin position="123"/>
        <end position="141"/>
    </location>
</feature>
<dbReference type="EC" id="3.6.4.13" evidence="4"/>
<dbReference type="CDD" id="cd17946">
    <property type="entry name" value="DEADc_DDX24"/>
    <property type="match status" value="1"/>
</dbReference>
<comment type="function">
    <text evidence="4">RNA helicase.</text>
</comment>
<keyword evidence="1 4" id="KW-0547">Nucleotide-binding</keyword>
<feature type="domain" description="Helicase ATP-binding" evidence="6">
    <location>
        <begin position="246"/>
        <end position="471"/>
    </location>
</feature>
<dbReference type="SUPFAM" id="SSF52540">
    <property type="entry name" value="P-loop containing nucleoside triphosphate hydrolases"/>
    <property type="match status" value="1"/>
</dbReference>
<feature type="compositionally biased region" description="Acidic residues" evidence="5">
    <location>
        <begin position="289"/>
        <end position="304"/>
    </location>
</feature>
<gene>
    <name evidence="7" type="ORF">GE061_008770</name>
</gene>
<dbReference type="AlphaFoldDB" id="A0A8S9WLY0"/>
<comment type="catalytic activity">
    <reaction evidence="4">
        <text>ATP + H2O = ADP + phosphate + H(+)</text>
        <dbReference type="Rhea" id="RHEA:13065"/>
        <dbReference type="ChEBI" id="CHEBI:15377"/>
        <dbReference type="ChEBI" id="CHEBI:15378"/>
        <dbReference type="ChEBI" id="CHEBI:30616"/>
        <dbReference type="ChEBI" id="CHEBI:43474"/>
        <dbReference type="ChEBI" id="CHEBI:456216"/>
        <dbReference type="EC" id="3.6.4.13"/>
    </reaction>
</comment>
<feature type="region of interest" description="Disordered" evidence="5">
    <location>
        <begin position="123"/>
        <end position="169"/>
    </location>
</feature>
<evidence type="ECO:0000313" key="7">
    <source>
        <dbReference type="EMBL" id="KAF6197803.1"/>
    </source>
</evidence>
<evidence type="ECO:0000259" key="6">
    <source>
        <dbReference type="PROSITE" id="PS51192"/>
    </source>
</evidence>
<name>A0A8S9WLY0_APOLU</name>
<dbReference type="Gene3D" id="3.40.50.300">
    <property type="entry name" value="P-loop containing nucleotide triphosphate hydrolases"/>
    <property type="match status" value="1"/>
</dbReference>
<evidence type="ECO:0000256" key="2">
    <source>
        <dbReference type="ARBA" id="ARBA00022801"/>
    </source>
</evidence>
<dbReference type="PANTHER" id="PTHR24031">
    <property type="entry name" value="RNA HELICASE"/>
    <property type="match status" value="1"/>
</dbReference>
<dbReference type="InterPro" id="IPR011545">
    <property type="entry name" value="DEAD/DEAH_box_helicase_dom"/>
</dbReference>
<sequence>MEDEIVVKEEPMIGGEENEVQVKEEVVVKQEVVMGEEEVENRWAVEDEGYPMIKREDGLTDPLGEESDVLEGSVGVQRSEAGPVLNRLENAEWKPVTFEGGFADLDGLIGIEELVGYNVETEKRKAVKRKNAEDGDSPPRNDKKKKKRKKSGKNKAQLPQNGFHVEEAEHGEEMVVGRFVRKPAFDVEEDETNGGSEGEVEEDVGDSVDTADLLPWTNICVPEELSRPLVEMGFHSPTEIQRLCIPAAIKGRRDILGAAETGSGKTLAFGLPMIYGVMKNLSKLAQEDPSSDGDGSEFESDAEDEKDVGCVKVRNLSLERPLGREEESRLYGLVVTPTRELAIQIKEHLTAAIKYTPVKVAVIVGGMSVDKQTRLLKKKPHIVVGTPGRLWDLISTGDPHMATVRHIKFLAIDETDRMIERDHYPELRSLLECINADEETARRRQNFVFSATLTLTHEAPQYLKKRRKRSKNLTSEQKLNNLIALVGMQNYKIVDVTRKTGVAQKLKEAKISCTFDEKDFYLFYLLSLYK</sequence>